<dbReference type="Gene3D" id="2.60.120.260">
    <property type="entry name" value="Galactose-binding domain-like"/>
    <property type="match status" value="1"/>
</dbReference>
<dbReference type="EMBL" id="PEDF01000080">
    <property type="protein sequence ID" value="RFZ41411.1"/>
    <property type="molecule type" value="Genomic_DNA"/>
</dbReference>
<evidence type="ECO:0000313" key="1">
    <source>
        <dbReference type="EMBL" id="RFZ41411.1"/>
    </source>
</evidence>
<name>A0A3E2MW87_MYCMR</name>
<dbReference type="RefSeq" id="WP_117432332.1">
    <property type="nucleotide sequence ID" value="NZ_PEDF01000080.1"/>
</dbReference>
<accession>A0A3E2MW87</accession>
<dbReference type="AlphaFoldDB" id="A0A3E2MW87"/>
<dbReference type="Proteomes" id="UP000257451">
    <property type="component" value="Unassembled WGS sequence"/>
</dbReference>
<sequence>MATATASGTYGWAGTAVAVRPSHASASGTFEWAATAVALSPKTATASGGFDWSLRRATADNGEYIIDPPRWRVIVQEIRSGQIVIPDLTVTNLVHQRALSAPADIQCDVDFHDDSVAGVVFKPWGHLIHIERVMLGKRRVWISAIVQPSEIDEKTGILHLKAKGFSCYPKKTPWLEDINWLANDVFRPVVAIWDHIQHDFPNGDLGVEVFPQTSGVVQLPGYAFDGDLLNLNFFATFIRAQDKLDCGDYIDALARDTPFDYAERSQWNAARTNVVKKIELGYPRLGLIQTNLAFVINENVLSAKPHIETQIDWISDVGVSGWFPGMEASYELANADPDRLRRYLDETDGFIDSNERAASWAHKRLARRQTPAYWEEITVDMNHPNAPFGSYDVGDTITVSGFMPWVGDIALAHKIIAIGIDDTKNICKLTLKAEGAFNYDPIFFPSGVSNIVGNPGFDFNLTGWTASGGGWSHDAGQGANRLGSATVVADGGDHYLITQPFGLSPFQIFPVRASVKCSNAVSSGAAVQVFAQFYDDDLTPTQAFMVGSVSPRGMVPWTRLGGKLIAIPPNTRCALGLYVGAGMTAGQVWFDDAEMVL</sequence>
<proteinExistence type="predicted"/>
<evidence type="ECO:0008006" key="3">
    <source>
        <dbReference type="Google" id="ProtNLM"/>
    </source>
</evidence>
<reference evidence="1 2" key="1">
    <citation type="journal article" date="2018" name="Sci. Rep.">
        <title>Extensive genomic diversity among Mycobacterium marinum strains revealed by whole genome sequencing.</title>
        <authorList>
            <person name="Das S."/>
            <person name="Pettersson B.M."/>
            <person name="Behra P.R."/>
            <person name="Mallick A."/>
            <person name="Cheramie M."/>
            <person name="Ramesh M."/>
            <person name="Shirreff L."/>
            <person name="DuCote T."/>
            <person name="Dasgupta S."/>
            <person name="Ennis D.G."/>
            <person name="Kirsebom L.A."/>
        </authorList>
    </citation>
    <scope>NUCLEOTIDE SEQUENCE [LARGE SCALE GENOMIC DNA]</scope>
    <source>
        <strain evidence="1 2">Davis1</strain>
    </source>
</reference>
<comment type="caution">
    <text evidence="1">The sequence shown here is derived from an EMBL/GenBank/DDBJ whole genome shotgun (WGS) entry which is preliminary data.</text>
</comment>
<protein>
    <recommendedName>
        <fullName evidence="3">Minor tail protein</fullName>
    </recommendedName>
</protein>
<evidence type="ECO:0000313" key="2">
    <source>
        <dbReference type="Proteomes" id="UP000257451"/>
    </source>
</evidence>
<gene>
    <name evidence="1" type="ORF">DAVIS_02680</name>
</gene>
<organism evidence="1 2">
    <name type="scientific">Mycobacterium marinum</name>
    <dbReference type="NCBI Taxonomy" id="1781"/>
    <lineage>
        <taxon>Bacteria</taxon>
        <taxon>Bacillati</taxon>
        <taxon>Actinomycetota</taxon>
        <taxon>Actinomycetes</taxon>
        <taxon>Mycobacteriales</taxon>
        <taxon>Mycobacteriaceae</taxon>
        <taxon>Mycobacterium</taxon>
        <taxon>Mycobacterium ulcerans group</taxon>
    </lineage>
</organism>